<sequence>MPCTTTERSPPSPVPNGGRSPMTHGSCKSWTPVFASVFISKPFQSKEPEECTMGPQMEEVCDKEVADLLRKKAIAVAPDTPGLLADVKMASDLLQRLGFLINWEKSLPNPTQSLEFLGMILNSLSLAFILPSVKREKTRKLCVQALNNNIIKLRDLAKVIDNFSCAIPAMPFAQAHYRKVQSDLIWMLGRNGGDFEKYLVLSEEAKADLSWWIQSMDSSEGKVIFQGEPDLTIFSDASLSGWVAVCNGITARGPWSAEDASRHINELELLAAFFALQIFAGPPQRDRRQRIENETRQQLLGARSSSLLNPEQPLGVPSGSVFCGLELQASKILRLDAATGSNRSGRLLSEMGRTESLRLPPFRTPPEEPSQDSQGAGHPSSREPILAQRPMVSYAAGSGSGRGESSDAEQEVADVTRRCGTPTPSSTDRVEVIRQRFQDQGLSEEMVELLLGGTRNSTRAAFQSAWRGWVGWCREQDLDPVSASPHQHPQVDAVINVGAIRSHSDGAAAFRKAIVERSFQPKPTPPEIFQYVECERGDVAVGVLGPKRPTEFDAAVKKASDAVSARNIPYEQTRVQGVAVKAVKANQGLSRKRRNRVWCPSEVLVWSPTEVLQFQFIRPEMFTTTTKEFVCFPSKFDQSKLCNGSLTVHIATAETLSLLGGSWQVTRQMHVNDPYLDRLETDLQSVPTRHSHVSILTTLITDQPVRPLARRRGRLPASSVPAITKRPSDLQPKQLP</sequence>
<protein>
    <submittedName>
        <fullName evidence="2">Uncharacterized protein</fullName>
    </submittedName>
</protein>
<evidence type="ECO:0000313" key="2">
    <source>
        <dbReference type="EMBL" id="EFX84503.1"/>
    </source>
</evidence>
<name>E9G7N2_DAPPU</name>
<dbReference type="eggNOG" id="KOG0017">
    <property type="taxonomic scope" value="Eukaryota"/>
</dbReference>
<dbReference type="CDD" id="cd09275">
    <property type="entry name" value="RNase_HI_RT_DIRS1"/>
    <property type="match status" value="1"/>
</dbReference>
<reference evidence="2 3" key="1">
    <citation type="journal article" date="2011" name="Science">
        <title>The ecoresponsive genome of Daphnia pulex.</title>
        <authorList>
            <person name="Colbourne J.K."/>
            <person name="Pfrender M.E."/>
            <person name="Gilbert D."/>
            <person name="Thomas W.K."/>
            <person name="Tucker A."/>
            <person name="Oakley T.H."/>
            <person name="Tokishita S."/>
            <person name="Aerts A."/>
            <person name="Arnold G.J."/>
            <person name="Basu M.K."/>
            <person name="Bauer D.J."/>
            <person name="Caceres C.E."/>
            <person name="Carmel L."/>
            <person name="Casola C."/>
            <person name="Choi J.H."/>
            <person name="Detter J.C."/>
            <person name="Dong Q."/>
            <person name="Dusheyko S."/>
            <person name="Eads B.D."/>
            <person name="Frohlich T."/>
            <person name="Geiler-Samerotte K.A."/>
            <person name="Gerlach D."/>
            <person name="Hatcher P."/>
            <person name="Jogdeo S."/>
            <person name="Krijgsveld J."/>
            <person name="Kriventseva E.V."/>
            <person name="Kultz D."/>
            <person name="Laforsch C."/>
            <person name="Lindquist E."/>
            <person name="Lopez J."/>
            <person name="Manak J.R."/>
            <person name="Muller J."/>
            <person name="Pangilinan J."/>
            <person name="Patwardhan R.P."/>
            <person name="Pitluck S."/>
            <person name="Pritham E.J."/>
            <person name="Rechtsteiner A."/>
            <person name="Rho M."/>
            <person name="Rogozin I.B."/>
            <person name="Sakarya O."/>
            <person name="Salamov A."/>
            <person name="Schaack S."/>
            <person name="Shapiro H."/>
            <person name="Shiga Y."/>
            <person name="Skalitzky C."/>
            <person name="Smith Z."/>
            <person name="Souvorov A."/>
            <person name="Sung W."/>
            <person name="Tang Z."/>
            <person name="Tsuchiya D."/>
            <person name="Tu H."/>
            <person name="Vos H."/>
            <person name="Wang M."/>
            <person name="Wolf Y.I."/>
            <person name="Yamagata H."/>
            <person name="Yamada T."/>
            <person name="Ye Y."/>
            <person name="Shaw J.R."/>
            <person name="Andrews J."/>
            <person name="Crease T.J."/>
            <person name="Tang H."/>
            <person name="Lucas S.M."/>
            <person name="Robertson H.M."/>
            <person name="Bork P."/>
            <person name="Koonin E.V."/>
            <person name="Zdobnov E.M."/>
            <person name="Grigoriev I.V."/>
            <person name="Lynch M."/>
            <person name="Boore J.L."/>
        </authorList>
    </citation>
    <scope>NUCLEOTIDE SEQUENCE [LARGE SCALE GENOMIC DNA]</scope>
</reference>
<keyword evidence="3" id="KW-1185">Reference proteome</keyword>
<dbReference type="KEGG" id="dpx:DAPPUDRAFT_238870"/>
<evidence type="ECO:0000313" key="3">
    <source>
        <dbReference type="Proteomes" id="UP000000305"/>
    </source>
</evidence>
<gene>
    <name evidence="2" type="ORF">DAPPUDRAFT_238870</name>
</gene>
<dbReference type="EMBL" id="GL732534">
    <property type="protein sequence ID" value="EFX84503.1"/>
    <property type="molecule type" value="Genomic_DNA"/>
</dbReference>
<accession>E9G7N2</accession>
<dbReference type="OrthoDB" id="6381216at2759"/>
<dbReference type="PANTHER" id="PTHR33066">
    <property type="entry name" value="INTEGRASE_SAM-LIKE_N DOMAIN-CONTAINING PROTEIN"/>
    <property type="match status" value="1"/>
</dbReference>
<dbReference type="PhylomeDB" id="E9G7N2"/>
<dbReference type="PANTHER" id="PTHR33066:SF2">
    <property type="entry name" value="FILAGGRIN-2-LIKE"/>
    <property type="match status" value="1"/>
</dbReference>
<dbReference type="GO" id="GO:0071897">
    <property type="term" value="P:DNA biosynthetic process"/>
    <property type="evidence" value="ECO:0007669"/>
    <property type="project" value="UniProtKB-ARBA"/>
</dbReference>
<dbReference type="Proteomes" id="UP000000305">
    <property type="component" value="Unassembled WGS sequence"/>
</dbReference>
<organism evidence="2 3">
    <name type="scientific">Daphnia pulex</name>
    <name type="common">Water flea</name>
    <dbReference type="NCBI Taxonomy" id="6669"/>
    <lineage>
        <taxon>Eukaryota</taxon>
        <taxon>Metazoa</taxon>
        <taxon>Ecdysozoa</taxon>
        <taxon>Arthropoda</taxon>
        <taxon>Crustacea</taxon>
        <taxon>Branchiopoda</taxon>
        <taxon>Diplostraca</taxon>
        <taxon>Cladocera</taxon>
        <taxon>Anomopoda</taxon>
        <taxon>Daphniidae</taxon>
        <taxon>Daphnia</taxon>
    </lineage>
</organism>
<dbReference type="HOGENOM" id="CLU_376949_0_0_1"/>
<feature type="region of interest" description="Disordered" evidence="1">
    <location>
        <begin position="707"/>
        <end position="736"/>
    </location>
</feature>
<feature type="region of interest" description="Disordered" evidence="1">
    <location>
        <begin position="344"/>
        <end position="384"/>
    </location>
</feature>
<dbReference type="AlphaFoldDB" id="E9G7N2"/>
<feature type="region of interest" description="Disordered" evidence="1">
    <location>
        <begin position="1"/>
        <end position="23"/>
    </location>
</feature>
<proteinExistence type="predicted"/>
<dbReference type="InParanoid" id="E9G7N2"/>
<dbReference type="SUPFAM" id="SSF47823">
    <property type="entry name" value="lambda integrase-like, N-terminal domain"/>
    <property type="match status" value="1"/>
</dbReference>
<dbReference type="InterPro" id="IPR043502">
    <property type="entry name" value="DNA/RNA_pol_sf"/>
</dbReference>
<dbReference type="SUPFAM" id="SSF56672">
    <property type="entry name" value="DNA/RNA polymerases"/>
    <property type="match status" value="1"/>
</dbReference>
<evidence type="ECO:0000256" key="1">
    <source>
        <dbReference type="SAM" id="MobiDB-lite"/>
    </source>
</evidence>